<dbReference type="InterPro" id="IPR036271">
    <property type="entry name" value="Tet_transcr_reg_TetR-rel_C_sf"/>
</dbReference>
<dbReference type="PANTHER" id="PTHR30055:SF151">
    <property type="entry name" value="TRANSCRIPTIONAL REGULATORY PROTEIN"/>
    <property type="match status" value="1"/>
</dbReference>
<evidence type="ECO:0000256" key="1">
    <source>
        <dbReference type="ARBA" id="ARBA00023015"/>
    </source>
</evidence>
<dbReference type="EMBL" id="BMJY01000023">
    <property type="protein sequence ID" value="GGH50945.1"/>
    <property type="molecule type" value="Genomic_DNA"/>
</dbReference>
<keyword evidence="7" id="KW-1185">Reference proteome</keyword>
<dbReference type="Pfam" id="PF00440">
    <property type="entry name" value="TetR_N"/>
    <property type="match status" value="1"/>
</dbReference>
<protein>
    <submittedName>
        <fullName evidence="6">TetR family transcriptional regulator</fullName>
    </submittedName>
</protein>
<proteinExistence type="predicted"/>
<dbReference type="Pfam" id="PF02909">
    <property type="entry name" value="TetR_C_1"/>
    <property type="match status" value="1"/>
</dbReference>
<dbReference type="InterPro" id="IPR004111">
    <property type="entry name" value="Repressor_TetR_C"/>
</dbReference>
<accession>A0A917MN96</accession>
<dbReference type="InterPro" id="IPR009057">
    <property type="entry name" value="Homeodomain-like_sf"/>
</dbReference>
<evidence type="ECO:0000313" key="7">
    <source>
        <dbReference type="Proteomes" id="UP000657592"/>
    </source>
</evidence>
<dbReference type="GO" id="GO:0045892">
    <property type="term" value="P:negative regulation of DNA-templated transcription"/>
    <property type="evidence" value="ECO:0007669"/>
    <property type="project" value="InterPro"/>
</dbReference>
<dbReference type="GO" id="GO:0003700">
    <property type="term" value="F:DNA-binding transcription factor activity"/>
    <property type="evidence" value="ECO:0007669"/>
    <property type="project" value="TreeGrafter"/>
</dbReference>
<keyword evidence="3" id="KW-0804">Transcription</keyword>
<dbReference type="InterPro" id="IPR001647">
    <property type="entry name" value="HTH_TetR"/>
</dbReference>
<dbReference type="PANTHER" id="PTHR30055">
    <property type="entry name" value="HTH-TYPE TRANSCRIPTIONAL REGULATOR RUTR"/>
    <property type="match status" value="1"/>
</dbReference>
<dbReference type="RefSeq" id="WP_188757214.1">
    <property type="nucleotide sequence ID" value="NZ_BMJY01000023.1"/>
</dbReference>
<dbReference type="SUPFAM" id="SSF46689">
    <property type="entry name" value="Homeodomain-like"/>
    <property type="match status" value="1"/>
</dbReference>
<reference evidence="6" key="1">
    <citation type="journal article" date="2014" name="Int. J. Syst. Evol. Microbiol.">
        <title>Complete genome sequence of Corynebacterium casei LMG S-19264T (=DSM 44701T), isolated from a smear-ripened cheese.</title>
        <authorList>
            <consortium name="US DOE Joint Genome Institute (JGI-PGF)"/>
            <person name="Walter F."/>
            <person name="Albersmeier A."/>
            <person name="Kalinowski J."/>
            <person name="Ruckert C."/>
        </authorList>
    </citation>
    <scope>NUCLEOTIDE SEQUENCE</scope>
    <source>
        <strain evidence="6">CGMCC 1.15794</strain>
    </source>
</reference>
<dbReference type="Gene3D" id="1.10.357.10">
    <property type="entry name" value="Tetracycline Repressor, domain 2"/>
    <property type="match status" value="1"/>
</dbReference>
<dbReference type="Proteomes" id="UP000657592">
    <property type="component" value="Unassembled WGS sequence"/>
</dbReference>
<evidence type="ECO:0000313" key="6">
    <source>
        <dbReference type="EMBL" id="GGH50945.1"/>
    </source>
</evidence>
<organism evidence="6 7">
    <name type="scientific">Microbacterium album</name>
    <dbReference type="NCBI Taxonomy" id="2053191"/>
    <lineage>
        <taxon>Bacteria</taxon>
        <taxon>Bacillati</taxon>
        <taxon>Actinomycetota</taxon>
        <taxon>Actinomycetes</taxon>
        <taxon>Micrococcales</taxon>
        <taxon>Microbacteriaceae</taxon>
        <taxon>Microbacterium</taxon>
    </lineage>
</organism>
<feature type="domain" description="HTH tetR-type" evidence="5">
    <location>
        <begin position="11"/>
        <end position="71"/>
    </location>
</feature>
<evidence type="ECO:0000256" key="4">
    <source>
        <dbReference type="PROSITE-ProRule" id="PRU00335"/>
    </source>
</evidence>
<evidence type="ECO:0000256" key="2">
    <source>
        <dbReference type="ARBA" id="ARBA00023125"/>
    </source>
</evidence>
<keyword evidence="1" id="KW-0805">Transcription regulation</keyword>
<dbReference type="SUPFAM" id="SSF48498">
    <property type="entry name" value="Tetracyclin repressor-like, C-terminal domain"/>
    <property type="match status" value="1"/>
</dbReference>
<name>A0A917MN96_9MICO</name>
<comment type="caution">
    <text evidence="6">The sequence shown here is derived from an EMBL/GenBank/DDBJ whole genome shotgun (WGS) entry which is preliminary data.</text>
</comment>
<dbReference type="AlphaFoldDB" id="A0A917MN96"/>
<keyword evidence="2 4" id="KW-0238">DNA-binding</keyword>
<evidence type="ECO:0000259" key="5">
    <source>
        <dbReference type="PROSITE" id="PS50977"/>
    </source>
</evidence>
<dbReference type="InterPro" id="IPR050109">
    <property type="entry name" value="HTH-type_TetR-like_transc_reg"/>
</dbReference>
<dbReference type="PROSITE" id="PS50977">
    <property type="entry name" value="HTH_TETR_2"/>
    <property type="match status" value="1"/>
</dbReference>
<reference evidence="6" key="2">
    <citation type="submission" date="2020-09" db="EMBL/GenBank/DDBJ databases">
        <authorList>
            <person name="Sun Q."/>
            <person name="Zhou Y."/>
        </authorList>
    </citation>
    <scope>NUCLEOTIDE SEQUENCE</scope>
    <source>
        <strain evidence="6">CGMCC 1.15794</strain>
    </source>
</reference>
<dbReference type="GO" id="GO:0000976">
    <property type="term" value="F:transcription cis-regulatory region binding"/>
    <property type="evidence" value="ECO:0007669"/>
    <property type="project" value="TreeGrafter"/>
</dbReference>
<evidence type="ECO:0000256" key="3">
    <source>
        <dbReference type="ARBA" id="ARBA00023163"/>
    </source>
</evidence>
<feature type="DNA-binding region" description="H-T-H motif" evidence="4">
    <location>
        <begin position="34"/>
        <end position="53"/>
    </location>
</feature>
<dbReference type="Gene3D" id="1.10.10.60">
    <property type="entry name" value="Homeodomain-like"/>
    <property type="match status" value="1"/>
</dbReference>
<gene>
    <name evidence="6" type="ORF">GCM10010921_30060</name>
</gene>
<sequence length="238" mass="25802">MPAAEEARRTPLTRERALSEAVALADAEGIDAVSMRNLAARLGVVPMALYKHVANKEDLLGGVVDVLIGEYAAPEPGLEWKEAVRARILSARDVLLRHPWARRVIETRAKRTPVVLGYMDSLAGMFMAGGLSADLTHHAMHVLGHRIWGFNPEAFEGPDALPVPEDPAERERMIQYVSQTYPNILAIAVATSGGAIGPDGPGCDEQYEFELGLDLILDAVERLHEAGWTSRRAPAGSP</sequence>